<organism evidence="1 2">
    <name type="scientific">Actinoplanes nipponensis</name>
    <dbReference type="NCBI Taxonomy" id="135950"/>
    <lineage>
        <taxon>Bacteria</taxon>
        <taxon>Bacillati</taxon>
        <taxon>Actinomycetota</taxon>
        <taxon>Actinomycetes</taxon>
        <taxon>Micromonosporales</taxon>
        <taxon>Micromonosporaceae</taxon>
        <taxon>Actinoplanes</taxon>
    </lineage>
</organism>
<proteinExistence type="predicted"/>
<gene>
    <name evidence="1" type="ORF">Ani05nite_08330</name>
</gene>
<reference evidence="1" key="1">
    <citation type="submission" date="2021-01" db="EMBL/GenBank/DDBJ databases">
        <title>Whole genome shotgun sequence of Actinoplanes nipponensis NBRC 14063.</title>
        <authorList>
            <person name="Komaki H."/>
            <person name="Tamura T."/>
        </authorList>
    </citation>
    <scope>NUCLEOTIDE SEQUENCE</scope>
    <source>
        <strain evidence="1">NBRC 14063</strain>
    </source>
</reference>
<evidence type="ECO:0000313" key="1">
    <source>
        <dbReference type="EMBL" id="GIE47299.1"/>
    </source>
</evidence>
<name>A0A919MF97_9ACTN</name>
<dbReference type="SUPFAM" id="SSF55961">
    <property type="entry name" value="Bet v1-like"/>
    <property type="match status" value="1"/>
</dbReference>
<dbReference type="Pfam" id="PF10604">
    <property type="entry name" value="Polyketide_cyc2"/>
    <property type="match status" value="1"/>
</dbReference>
<dbReference type="CDD" id="cd07822">
    <property type="entry name" value="SRPBCC_4"/>
    <property type="match status" value="1"/>
</dbReference>
<comment type="caution">
    <text evidence="1">The sequence shown here is derived from an EMBL/GenBank/DDBJ whole genome shotgun (WGS) entry which is preliminary data.</text>
</comment>
<dbReference type="InterPro" id="IPR019587">
    <property type="entry name" value="Polyketide_cyclase/dehydratase"/>
</dbReference>
<keyword evidence="2" id="KW-1185">Reference proteome</keyword>
<dbReference type="RefSeq" id="WP_203765165.1">
    <property type="nucleotide sequence ID" value="NZ_BAAAYJ010000003.1"/>
</dbReference>
<sequence length="158" mass="17834">MTGHSDAGWPAGLDPREVPVGAYNELTVPATAEQVWHRLVDARAWPQWYANARHVVLDGGAVLLGPGTRFRWTTFGVRVTCRVEVCLPFRELAWSGQVLGSRGYHRWLLEPLPDGRTRVVTEEAQRGLLPTVARARLRRGLRHWHQRWLEGLVPGPPP</sequence>
<dbReference type="AlphaFoldDB" id="A0A919MF97"/>
<dbReference type="InterPro" id="IPR023393">
    <property type="entry name" value="START-like_dom_sf"/>
</dbReference>
<protein>
    <submittedName>
        <fullName evidence="1">Polyketide cyclase</fullName>
    </submittedName>
</protein>
<dbReference type="EMBL" id="BOMQ01000010">
    <property type="protein sequence ID" value="GIE47299.1"/>
    <property type="molecule type" value="Genomic_DNA"/>
</dbReference>
<dbReference type="Proteomes" id="UP000647172">
    <property type="component" value="Unassembled WGS sequence"/>
</dbReference>
<evidence type="ECO:0000313" key="2">
    <source>
        <dbReference type="Proteomes" id="UP000647172"/>
    </source>
</evidence>
<accession>A0A919MF97</accession>
<dbReference type="Gene3D" id="3.30.530.20">
    <property type="match status" value="1"/>
</dbReference>